<name>A0A0B8Q4T6_9VIBR</name>
<sequence>MTVSIWLSLLGICILGAMSPGPSLAVVTKHTLSSGRLHGLTTAWSHSLGIGAYALATLYGLALLNEKSPQVFEIITYLGAAYLAYLGFKALTSKGAYWLPFNLALSRA</sequence>
<keyword evidence="4 6" id="KW-1133">Transmembrane helix</keyword>
<dbReference type="AlphaFoldDB" id="A0A0B8Q4T6"/>
<evidence type="ECO:0000256" key="6">
    <source>
        <dbReference type="SAM" id="Phobius"/>
    </source>
</evidence>
<feature type="transmembrane region" description="Helical" evidence="6">
    <location>
        <begin position="44"/>
        <end position="64"/>
    </location>
</feature>
<dbReference type="GO" id="GO:0005886">
    <property type="term" value="C:plasma membrane"/>
    <property type="evidence" value="ECO:0007669"/>
    <property type="project" value="UniProtKB-SubCell"/>
</dbReference>
<evidence type="ECO:0000256" key="3">
    <source>
        <dbReference type="ARBA" id="ARBA00022692"/>
    </source>
</evidence>
<evidence type="ECO:0000313" key="7">
    <source>
        <dbReference type="EMBL" id="GAM73536.1"/>
    </source>
</evidence>
<dbReference type="PANTHER" id="PTHR30086:SF16">
    <property type="entry name" value="AMINO ACID EFFLUX PERMEASE RHTB FAMILY"/>
    <property type="match status" value="1"/>
</dbReference>
<dbReference type="STRING" id="1481914.JCM19241_2991"/>
<dbReference type="EMBL" id="BBSC01000001">
    <property type="protein sequence ID" value="GAM73536.1"/>
    <property type="molecule type" value="Genomic_DNA"/>
</dbReference>
<dbReference type="Proteomes" id="UP000031666">
    <property type="component" value="Unassembled WGS sequence"/>
</dbReference>
<dbReference type="PANTHER" id="PTHR30086">
    <property type="entry name" value="ARGININE EXPORTER PROTEIN ARGO"/>
    <property type="match status" value="1"/>
</dbReference>
<accession>A0A0B8Q4T6</accession>
<dbReference type="GO" id="GO:0015171">
    <property type="term" value="F:amino acid transmembrane transporter activity"/>
    <property type="evidence" value="ECO:0007669"/>
    <property type="project" value="TreeGrafter"/>
</dbReference>
<comment type="subcellular location">
    <subcellularLocation>
        <location evidence="1">Cell membrane</location>
        <topology evidence="1">Multi-pass membrane protein</topology>
    </subcellularLocation>
</comment>
<evidence type="ECO:0000256" key="2">
    <source>
        <dbReference type="ARBA" id="ARBA00022475"/>
    </source>
</evidence>
<organism evidence="7 8">
    <name type="scientific">Vibrio ishigakensis</name>
    <dbReference type="NCBI Taxonomy" id="1481914"/>
    <lineage>
        <taxon>Bacteria</taxon>
        <taxon>Pseudomonadati</taxon>
        <taxon>Pseudomonadota</taxon>
        <taxon>Gammaproteobacteria</taxon>
        <taxon>Vibrionales</taxon>
        <taxon>Vibrionaceae</taxon>
        <taxon>Vibrio</taxon>
    </lineage>
</organism>
<dbReference type="InterPro" id="IPR001123">
    <property type="entry name" value="LeuE-type"/>
</dbReference>
<keyword evidence="2" id="KW-1003">Cell membrane</keyword>
<proteinExistence type="predicted"/>
<keyword evidence="5 6" id="KW-0472">Membrane</keyword>
<evidence type="ECO:0000256" key="4">
    <source>
        <dbReference type="ARBA" id="ARBA00022989"/>
    </source>
</evidence>
<evidence type="ECO:0000313" key="8">
    <source>
        <dbReference type="Proteomes" id="UP000031666"/>
    </source>
</evidence>
<evidence type="ECO:0000256" key="1">
    <source>
        <dbReference type="ARBA" id="ARBA00004651"/>
    </source>
</evidence>
<feature type="transmembrane region" description="Helical" evidence="6">
    <location>
        <begin position="71"/>
        <end position="88"/>
    </location>
</feature>
<gene>
    <name evidence="7" type="ORF">JCM19241_2991</name>
</gene>
<evidence type="ECO:0000256" key="5">
    <source>
        <dbReference type="ARBA" id="ARBA00023136"/>
    </source>
</evidence>
<keyword evidence="3 6" id="KW-0812">Transmembrane</keyword>
<reference evidence="7 8" key="1">
    <citation type="submission" date="2015-01" db="EMBL/GenBank/DDBJ databases">
        <title>Vibrio sp. C94 JCM 19241 whole genome shotgun sequence.</title>
        <authorList>
            <person name="Sawabe T."/>
            <person name="Meirelles P."/>
            <person name="Feng G."/>
            <person name="Sayaka M."/>
            <person name="Hattori M."/>
            <person name="Ohkuma M."/>
        </authorList>
    </citation>
    <scope>NUCLEOTIDE SEQUENCE [LARGE SCALE GENOMIC DNA]</scope>
    <source>
        <strain evidence="8">JCM 19241</strain>
    </source>
</reference>
<comment type="caution">
    <text evidence="7">The sequence shown here is derived from an EMBL/GenBank/DDBJ whole genome shotgun (WGS) entry which is preliminary data.</text>
</comment>
<protein>
    <submittedName>
        <fullName evidence="7">Lysine exporter protein (LYSE/YGGA)</fullName>
    </submittedName>
</protein>
<dbReference type="Pfam" id="PF01810">
    <property type="entry name" value="LysE"/>
    <property type="match status" value="1"/>
</dbReference>
<reference evidence="7 8" key="2">
    <citation type="submission" date="2015-01" db="EMBL/GenBank/DDBJ databases">
        <authorList>
            <consortium name="NBRP consortium"/>
            <person name="Sawabe T."/>
            <person name="Meirelles P."/>
            <person name="Feng G."/>
            <person name="Sayaka M."/>
            <person name="Hattori M."/>
            <person name="Ohkuma M."/>
        </authorList>
    </citation>
    <scope>NUCLEOTIDE SEQUENCE [LARGE SCALE GENOMIC DNA]</scope>
    <source>
        <strain evidence="8">JCM 19241</strain>
    </source>
</reference>